<dbReference type="AlphaFoldDB" id="A0A2W2I1C2"/>
<evidence type="ECO:0000313" key="4">
    <source>
        <dbReference type="Proteomes" id="UP000248544"/>
    </source>
</evidence>
<dbReference type="SUPFAM" id="SSF51735">
    <property type="entry name" value="NAD(P)-binding Rossmann-fold domains"/>
    <property type="match status" value="1"/>
</dbReference>
<dbReference type="InterPro" id="IPR000683">
    <property type="entry name" value="Gfo/Idh/MocA-like_OxRdtase_N"/>
</dbReference>
<evidence type="ECO:0000259" key="2">
    <source>
        <dbReference type="Pfam" id="PF22725"/>
    </source>
</evidence>
<proteinExistence type="predicted"/>
<dbReference type="SUPFAM" id="SSF55347">
    <property type="entry name" value="Glyceraldehyde-3-phosphate dehydrogenase-like, C-terminal domain"/>
    <property type="match status" value="1"/>
</dbReference>
<keyword evidence="4" id="KW-1185">Reference proteome</keyword>
<dbReference type="PANTHER" id="PTHR43249:SF1">
    <property type="entry name" value="D-GLUCOSIDE 3-DEHYDROGENASE"/>
    <property type="match status" value="1"/>
</dbReference>
<evidence type="ECO:0000259" key="1">
    <source>
        <dbReference type="Pfam" id="PF01408"/>
    </source>
</evidence>
<dbReference type="InterPro" id="IPR055170">
    <property type="entry name" value="GFO_IDH_MocA-like_dom"/>
</dbReference>
<gene>
    <name evidence="3" type="ORF">C1I98_07935</name>
</gene>
<dbReference type="PANTHER" id="PTHR43249">
    <property type="entry name" value="UDP-N-ACETYL-2-AMINO-2-DEOXY-D-GLUCURONATE OXIDASE"/>
    <property type="match status" value="1"/>
</dbReference>
<accession>A0A2W2I1C2</accession>
<dbReference type="GO" id="GO:0000166">
    <property type="term" value="F:nucleotide binding"/>
    <property type="evidence" value="ECO:0007669"/>
    <property type="project" value="InterPro"/>
</dbReference>
<dbReference type="RefSeq" id="WP_111166439.1">
    <property type="nucleotide sequence ID" value="NZ_POUA01000039.1"/>
</dbReference>
<evidence type="ECO:0000313" key="3">
    <source>
        <dbReference type="EMBL" id="PZG51997.1"/>
    </source>
</evidence>
<dbReference type="Pfam" id="PF01408">
    <property type="entry name" value="GFO_IDH_MocA"/>
    <property type="match status" value="1"/>
</dbReference>
<feature type="domain" description="GFO/IDH/MocA-like oxidoreductase" evidence="2">
    <location>
        <begin position="144"/>
        <end position="239"/>
    </location>
</feature>
<dbReference type="InterPro" id="IPR036291">
    <property type="entry name" value="NAD(P)-bd_dom_sf"/>
</dbReference>
<dbReference type="InterPro" id="IPR052515">
    <property type="entry name" value="Gfo/Idh/MocA_Oxidoreductase"/>
</dbReference>
<dbReference type="EMBL" id="POUA01000039">
    <property type="protein sequence ID" value="PZG51997.1"/>
    <property type="molecule type" value="Genomic_DNA"/>
</dbReference>
<feature type="domain" description="Gfo/Idh/MocA-like oxidoreductase N-terminal" evidence="1">
    <location>
        <begin position="4"/>
        <end position="122"/>
    </location>
</feature>
<reference evidence="3 4" key="1">
    <citation type="submission" date="2018-01" db="EMBL/GenBank/DDBJ databases">
        <title>Draft genome sequence of Sphaerisporangium sp. 7K107.</title>
        <authorList>
            <person name="Sahin N."/>
            <person name="Saygin H."/>
            <person name="Ay H."/>
        </authorList>
    </citation>
    <scope>NUCLEOTIDE SEQUENCE [LARGE SCALE GENOMIC DNA]</scope>
    <source>
        <strain evidence="3 4">7K107</strain>
    </source>
</reference>
<dbReference type="Proteomes" id="UP000248544">
    <property type="component" value="Unassembled WGS sequence"/>
</dbReference>
<protein>
    <submittedName>
        <fullName evidence="3">Oxidoreductase</fullName>
    </submittedName>
</protein>
<name>A0A2W2I1C2_9ACTN</name>
<comment type="caution">
    <text evidence="3">The sequence shown here is derived from an EMBL/GenBank/DDBJ whole genome shotgun (WGS) entry which is preliminary data.</text>
</comment>
<organism evidence="3 4">
    <name type="scientific">Spongiactinospora gelatinilytica</name>
    <dbReference type="NCBI Taxonomy" id="2666298"/>
    <lineage>
        <taxon>Bacteria</taxon>
        <taxon>Bacillati</taxon>
        <taxon>Actinomycetota</taxon>
        <taxon>Actinomycetes</taxon>
        <taxon>Streptosporangiales</taxon>
        <taxon>Streptosporangiaceae</taxon>
        <taxon>Spongiactinospora</taxon>
    </lineage>
</organism>
<dbReference type="Gene3D" id="3.30.360.10">
    <property type="entry name" value="Dihydrodipicolinate Reductase, domain 2"/>
    <property type="match status" value="1"/>
</dbReference>
<dbReference type="Pfam" id="PF22725">
    <property type="entry name" value="GFO_IDH_MocA_C3"/>
    <property type="match status" value="1"/>
</dbReference>
<dbReference type="Gene3D" id="3.40.50.720">
    <property type="entry name" value="NAD(P)-binding Rossmann-like Domain"/>
    <property type="match status" value="1"/>
</dbReference>
<sequence>MNRIRIGIVGAGNVAARHAAVLSSFPDVEIAGIADTVLDKARVLAGEYGVPAYSGHEALLAAGSLDAVYVCVPPFAHGAPELDALSLGLPLFVEKPLALDAATAEKIAAEAARRGVPTAVGHHWRYLDVLDQARALLDGRPVRLALAHWLDKIPPVGWWPHRAMSGGQVLEQAIHVLDLARTLVGEVGEVHAVPSAATDGQEGDIDRATAAVLRFRNGAAGLLATSCLLGWKHRAGLEVQADGIALDLGEDELVTHTSEGRRVERDPGHARTRVDRAFVDAVRGTGDDVRAPYQEALRTHRLACALTSSAGLGRPVALEDGDG</sequence>